<evidence type="ECO:0000256" key="2">
    <source>
        <dbReference type="ARBA" id="ARBA00022771"/>
    </source>
</evidence>
<dbReference type="InterPro" id="IPR002893">
    <property type="entry name" value="Znf_MYND"/>
</dbReference>
<name>A0A8H5CDJ0_9AGAR</name>
<evidence type="ECO:0000313" key="6">
    <source>
        <dbReference type="EMBL" id="KAF5339279.1"/>
    </source>
</evidence>
<keyword evidence="1" id="KW-0479">Metal-binding</keyword>
<dbReference type="EMBL" id="JAACJM010000186">
    <property type="protein sequence ID" value="KAF5339279.1"/>
    <property type="molecule type" value="Genomic_DNA"/>
</dbReference>
<accession>A0A8H5CDJ0</accession>
<dbReference type="Pfam" id="PF01753">
    <property type="entry name" value="zf-MYND"/>
    <property type="match status" value="1"/>
</dbReference>
<keyword evidence="2 4" id="KW-0863">Zinc-finger</keyword>
<evidence type="ECO:0000256" key="1">
    <source>
        <dbReference type="ARBA" id="ARBA00022723"/>
    </source>
</evidence>
<dbReference type="GO" id="GO:0008270">
    <property type="term" value="F:zinc ion binding"/>
    <property type="evidence" value="ECO:0007669"/>
    <property type="project" value="UniProtKB-KW"/>
</dbReference>
<evidence type="ECO:0000256" key="3">
    <source>
        <dbReference type="ARBA" id="ARBA00022833"/>
    </source>
</evidence>
<organism evidence="6 7">
    <name type="scientific">Tetrapyrgos nigripes</name>
    <dbReference type="NCBI Taxonomy" id="182062"/>
    <lineage>
        <taxon>Eukaryota</taxon>
        <taxon>Fungi</taxon>
        <taxon>Dikarya</taxon>
        <taxon>Basidiomycota</taxon>
        <taxon>Agaricomycotina</taxon>
        <taxon>Agaricomycetes</taxon>
        <taxon>Agaricomycetidae</taxon>
        <taxon>Agaricales</taxon>
        <taxon>Marasmiineae</taxon>
        <taxon>Marasmiaceae</taxon>
        <taxon>Tetrapyrgos</taxon>
    </lineage>
</organism>
<keyword evidence="7" id="KW-1185">Reference proteome</keyword>
<dbReference type="OrthoDB" id="341421at2759"/>
<dbReference type="AlphaFoldDB" id="A0A8H5CDJ0"/>
<dbReference type="PROSITE" id="PS50865">
    <property type="entry name" value="ZF_MYND_2"/>
    <property type="match status" value="1"/>
</dbReference>
<proteinExistence type="predicted"/>
<evidence type="ECO:0000313" key="7">
    <source>
        <dbReference type="Proteomes" id="UP000559256"/>
    </source>
</evidence>
<keyword evidence="3" id="KW-0862">Zinc</keyword>
<reference evidence="6 7" key="1">
    <citation type="journal article" date="2020" name="ISME J.">
        <title>Uncovering the hidden diversity of litter-decomposition mechanisms in mushroom-forming fungi.</title>
        <authorList>
            <person name="Floudas D."/>
            <person name="Bentzer J."/>
            <person name="Ahren D."/>
            <person name="Johansson T."/>
            <person name="Persson P."/>
            <person name="Tunlid A."/>
        </authorList>
    </citation>
    <scope>NUCLEOTIDE SEQUENCE [LARGE SCALE GENOMIC DNA]</scope>
    <source>
        <strain evidence="6 7">CBS 291.85</strain>
    </source>
</reference>
<evidence type="ECO:0000259" key="5">
    <source>
        <dbReference type="PROSITE" id="PS50865"/>
    </source>
</evidence>
<comment type="caution">
    <text evidence="6">The sequence shown here is derived from an EMBL/GenBank/DDBJ whole genome shotgun (WGS) entry which is preliminary data.</text>
</comment>
<dbReference type="SUPFAM" id="SSF144232">
    <property type="entry name" value="HIT/MYND zinc finger-like"/>
    <property type="match status" value="1"/>
</dbReference>
<sequence length="607" mass="70101">MPVSARTAALVAGAYRHFRIPPPSFIDPSCPSSHLERSLRYLDVLSNHLRDATLTDSQKRAVLAEYTRNWPLIWVHVSTMLTHFILEGKPPTTEGIAFRDRLLQLFHDAITFFRFTEPATQRDKPPCLALMEETPELFPLILSVWHQLMDEDHSSLSLMFRSLDVTVTACLLDKALFIRNWECVDLAPNFMWRLRSYIYKQLRSQDQITLLCLEYAFRIPLFFSQDSPTQLLHLFITRETLTCLSWAFKFLTNPHNFLRRGRLAAGFSVQYLKYICLTFYYSSKYHGPSATAPLLRQGLLRSVLQAVEIIAYEEAGSGKDARASPTLAQWLANLFLPLGTYFCYHRVLDPVLQTLKEIARDPSLAQGLHSQPESCPLKKAFDKISTYASEIKELRDEFESEGLIICANPECTQRGIRTGCKFRYQQCSRCQATIYCPRRCQRRDWQVNNHRKKCEEVCQGIGLVKYTLTDVDLQFMEWFALRHIRLHWDSELMIQRSLQQARQENGTTDTSVLIVDYCRSDDTLDCAFISVTAEEYTTRTDNLMKVSCRELRDQGHPEDCPCTVDNMAHASKVKDMQRAGFEVVVHAMFRGGRNSRVEFVFPCPFKL</sequence>
<gene>
    <name evidence="6" type="ORF">D9758_013304</name>
</gene>
<evidence type="ECO:0000256" key="4">
    <source>
        <dbReference type="PROSITE-ProRule" id="PRU00134"/>
    </source>
</evidence>
<dbReference type="Gene3D" id="6.10.140.2220">
    <property type="match status" value="1"/>
</dbReference>
<protein>
    <recommendedName>
        <fullName evidence="5">MYND-type domain-containing protein</fullName>
    </recommendedName>
</protein>
<dbReference type="Proteomes" id="UP000559256">
    <property type="component" value="Unassembled WGS sequence"/>
</dbReference>
<feature type="domain" description="MYND-type" evidence="5">
    <location>
        <begin position="408"/>
        <end position="454"/>
    </location>
</feature>